<comment type="caution">
    <text evidence="1">The sequence shown here is derived from an EMBL/GenBank/DDBJ whole genome shotgun (WGS) entry which is preliminary data.</text>
</comment>
<organism evidence="1 2">
    <name type="scientific">Austropuccinia psidii MF-1</name>
    <dbReference type="NCBI Taxonomy" id="1389203"/>
    <lineage>
        <taxon>Eukaryota</taxon>
        <taxon>Fungi</taxon>
        <taxon>Dikarya</taxon>
        <taxon>Basidiomycota</taxon>
        <taxon>Pucciniomycotina</taxon>
        <taxon>Pucciniomycetes</taxon>
        <taxon>Pucciniales</taxon>
        <taxon>Sphaerophragmiaceae</taxon>
        <taxon>Austropuccinia</taxon>
    </lineage>
</organism>
<dbReference type="Proteomes" id="UP000765509">
    <property type="component" value="Unassembled WGS sequence"/>
</dbReference>
<accession>A0A9Q3D3G1</accession>
<sequence length="196" mass="22790">MLRWQIAIQGYRNNLAIVHKDGNIHKNLDGLSRWPLPNDIDNPAYVPEESSPQIPIEGISVTDLNTTFHEVRICYTHYKDFSILFQLLTKDCKYNNLIHALDEIWEKSYDEGIFHLVYAYHPQTDGPSERMIQTLEDIVRRVCAYGLEFKDFDGLTHDWCTLLPELELAYKTCIHANTNQTPAILEKGWNPKLTQD</sequence>
<keyword evidence="2" id="KW-1185">Reference proteome</keyword>
<name>A0A9Q3D3G1_9BASI</name>
<evidence type="ECO:0000313" key="1">
    <source>
        <dbReference type="EMBL" id="MBW0493157.1"/>
    </source>
</evidence>
<reference evidence="1" key="1">
    <citation type="submission" date="2021-03" db="EMBL/GenBank/DDBJ databases">
        <title>Draft genome sequence of rust myrtle Austropuccinia psidii MF-1, a brazilian biotype.</title>
        <authorList>
            <person name="Quecine M.C."/>
            <person name="Pachon D.M.R."/>
            <person name="Bonatelli M.L."/>
            <person name="Correr F.H."/>
            <person name="Franceschini L.M."/>
            <person name="Leite T.F."/>
            <person name="Margarido G.R.A."/>
            <person name="Almeida C.A."/>
            <person name="Ferrarezi J.A."/>
            <person name="Labate C.A."/>
        </authorList>
    </citation>
    <scope>NUCLEOTIDE SEQUENCE</scope>
    <source>
        <strain evidence="1">MF-1</strain>
    </source>
</reference>
<dbReference type="GO" id="GO:0003676">
    <property type="term" value="F:nucleic acid binding"/>
    <property type="evidence" value="ECO:0007669"/>
    <property type="project" value="InterPro"/>
</dbReference>
<dbReference type="EMBL" id="AVOT02011938">
    <property type="protein sequence ID" value="MBW0493157.1"/>
    <property type="molecule type" value="Genomic_DNA"/>
</dbReference>
<protein>
    <submittedName>
        <fullName evidence="1">Uncharacterized protein</fullName>
    </submittedName>
</protein>
<dbReference type="SUPFAM" id="SSF53098">
    <property type="entry name" value="Ribonuclease H-like"/>
    <property type="match status" value="1"/>
</dbReference>
<gene>
    <name evidence="1" type="ORF">O181_032872</name>
</gene>
<dbReference type="OrthoDB" id="851428at2759"/>
<proteinExistence type="predicted"/>
<dbReference type="InterPro" id="IPR036397">
    <property type="entry name" value="RNaseH_sf"/>
</dbReference>
<evidence type="ECO:0000313" key="2">
    <source>
        <dbReference type="Proteomes" id="UP000765509"/>
    </source>
</evidence>
<dbReference type="Gene3D" id="3.30.420.10">
    <property type="entry name" value="Ribonuclease H-like superfamily/Ribonuclease H"/>
    <property type="match status" value="1"/>
</dbReference>
<dbReference type="InterPro" id="IPR012337">
    <property type="entry name" value="RNaseH-like_sf"/>
</dbReference>
<dbReference type="AlphaFoldDB" id="A0A9Q3D3G1"/>